<keyword evidence="14 16" id="KW-0368">Histidine biosynthesis</keyword>
<dbReference type="InterPro" id="IPR024893">
    <property type="entry name" value="ATP_PRibTrfase_HisG_short"/>
</dbReference>
<evidence type="ECO:0000256" key="10">
    <source>
        <dbReference type="ARBA" id="ARBA00022676"/>
    </source>
</evidence>
<evidence type="ECO:0000259" key="17">
    <source>
        <dbReference type="Pfam" id="PF01634"/>
    </source>
</evidence>
<dbReference type="InterPro" id="IPR001348">
    <property type="entry name" value="ATP_PRibTrfase_HisG"/>
</dbReference>
<accession>A0A3G2R695</accession>
<comment type="pathway">
    <text evidence="3 16">Amino-acid biosynthesis; L-histidine biosynthesis; L-histidine from 5-phospho-alpha-D-ribose 1-diphosphate: step 1/9.</text>
</comment>
<comment type="subcellular location">
    <subcellularLocation>
        <location evidence="2 16">Cytoplasm</location>
    </subcellularLocation>
</comment>
<dbReference type="GO" id="GO:0000105">
    <property type="term" value="P:L-histidine biosynthetic process"/>
    <property type="evidence" value="ECO:0007669"/>
    <property type="project" value="UniProtKB-UniRule"/>
</dbReference>
<evidence type="ECO:0000256" key="16">
    <source>
        <dbReference type="HAMAP-Rule" id="MF_01018"/>
    </source>
</evidence>
<evidence type="ECO:0000313" key="18">
    <source>
        <dbReference type="EMBL" id="AYO30885.1"/>
    </source>
</evidence>
<evidence type="ECO:0000256" key="1">
    <source>
        <dbReference type="ARBA" id="ARBA00000915"/>
    </source>
</evidence>
<dbReference type="UniPathway" id="UPA00031">
    <property type="reaction ID" value="UER00006"/>
</dbReference>
<comment type="subunit">
    <text evidence="5 16">Heteromultimer composed of HisG and HisZ subunits.</text>
</comment>
<evidence type="ECO:0000256" key="4">
    <source>
        <dbReference type="ARBA" id="ARBA00009489"/>
    </source>
</evidence>
<evidence type="ECO:0000256" key="11">
    <source>
        <dbReference type="ARBA" id="ARBA00022679"/>
    </source>
</evidence>
<evidence type="ECO:0000256" key="9">
    <source>
        <dbReference type="ARBA" id="ARBA00022605"/>
    </source>
</evidence>
<comment type="function">
    <text evidence="15 16">Catalyzes the condensation of ATP and 5-phosphoribose 1-diphosphate to form N'-(5'-phosphoribosyl)-ATP (PR-ATP). Has a crucial role in the pathway because the rate of histidine biosynthesis seems to be controlled primarily by regulation of HisG enzymatic activity.</text>
</comment>
<keyword evidence="8 16" id="KW-0963">Cytoplasm</keyword>
<dbReference type="SUPFAM" id="SSF53850">
    <property type="entry name" value="Periplasmic binding protein-like II"/>
    <property type="match status" value="1"/>
</dbReference>
<evidence type="ECO:0000256" key="14">
    <source>
        <dbReference type="ARBA" id="ARBA00023102"/>
    </source>
</evidence>
<evidence type="ECO:0000256" key="7">
    <source>
        <dbReference type="ARBA" id="ARBA00020998"/>
    </source>
</evidence>
<name>A0A3G2R695_9FIRM</name>
<dbReference type="FunFam" id="3.40.190.10:FF:000008">
    <property type="entry name" value="ATP phosphoribosyltransferase"/>
    <property type="match status" value="1"/>
</dbReference>
<dbReference type="NCBIfam" id="TIGR00070">
    <property type="entry name" value="hisG"/>
    <property type="match status" value="1"/>
</dbReference>
<comment type="catalytic activity">
    <reaction evidence="1 16">
        <text>1-(5-phospho-beta-D-ribosyl)-ATP + diphosphate = 5-phospho-alpha-D-ribose 1-diphosphate + ATP</text>
        <dbReference type="Rhea" id="RHEA:18473"/>
        <dbReference type="ChEBI" id="CHEBI:30616"/>
        <dbReference type="ChEBI" id="CHEBI:33019"/>
        <dbReference type="ChEBI" id="CHEBI:58017"/>
        <dbReference type="ChEBI" id="CHEBI:73183"/>
        <dbReference type="EC" id="2.4.2.17"/>
    </reaction>
</comment>
<evidence type="ECO:0000256" key="3">
    <source>
        <dbReference type="ARBA" id="ARBA00004667"/>
    </source>
</evidence>
<evidence type="ECO:0000256" key="5">
    <source>
        <dbReference type="ARBA" id="ARBA00011496"/>
    </source>
</evidence>
<evidence type="ECO:0000256" key="13">
    <source>
        <dbReference type="ARBA" id="ARBA00022840"/>
    </source>
</evidence>
<keyword evidence="11 16" id="KW-0808">Transferase</keyword>
<evidence type="ECO:0000256" key="2">
    <source>
        <dbReference type="ARBA" id="ARBA00004496"/>
    </source>
</evidence>
<dbReference type="PROSITE" id="PS01316">
    <property type="entry name" value="ATP_P_PHORIBOSYLTR"/>
    <property type="match status" value="1"/>
</dbReference>
<evidence type="ECO:0000256" key="12">
    <source>
        <dbReference type="ARBA" id="ARBA00022741"/>
    </source>
</evidence>
<evidence type="ECO:0000256" key="6">
    <source>
        <dbReference type="ARBA" id="ARBA00011946"/>
    </source>
</evidence>
<proteinExistence type="inferred from homology"/>
<evidence type="ECO:0000313" key="19">
    <source>
        <dbReference type="Proteomes" id="UP000280960"/>
    </source>
</evidence>
<keyword evidence="10 16" id="KW-0328">Glycosyltransferase</keyword>
<dbReference type="Proteomes" id="UP000280960">
    <property type="component" value="Chromosome"/>
</dbReference>
<dbReference type="InterPro" id="IPR013820">
    <property type="entry name" value="ATP_PRibTrfase_cat"/>
</dbReference>
<organism evidence="18 19">
    <name type="scientific">Biomaibacter acetigenes</name>
    <dbReference type="NCBI Taxonomy" id="2316383"/>
    <lineage>
        <taxon>Bacteria</taxon>
        <taxon>Bacillati</taxon>
        <taxon>Bacillota</taxon>
        <taxon>Clostridia</taxon>
        <taxon>Thermosediminibacterales</taxon>
        <taxon>Tepidanaerobacteraceae</taxon>
        <taxon>Biomaibacter</taxon>
    </lineage>
</organism>
<keyword evidence="13 16" id="KW-0067">ATP-binding</keyword>
<dbReference type="GO" id="GO:0005737">
    <property type="term" value="C:cytoplasm"/>
    <property type="evidence" value="ECO:0007669"/>
    <property type="project" value="UniProtKB-SubCell"/>
</dbReference>
<dbReference type="GO" id="GO:0005524">
    <property type="term" value="F:ATP binding"/>
    <property type="evidence" value="ECO:0007669"/>
    <property type="project" value="UniProtKB-KW"/>
</dbReference>
<gene>
    <name evidence="16" type="primary">hisG</name>
    <name evidence="18" type="ORF">D2962_09895</name>
</gene>
<dbReference type="EMBL" id="CP033169">
    <property type="protein sequence ID" value="AYO30885.1"/>
    <property type="molecule type" value="Genomic_DNA"/>
</dbReference>
<dbReference type="GO" id="GO:0003879">
    <property type="term" value="F:ATP phosphoribosyltransferase activity"/>
    <property type="evidence" value="ECO:0007669"/>
    <property type="project" value="UniProtKB-UniRule"/>
</dbReference>
<dbReference type="InterPro" id="IPR018198">
    <property type="entry name" value="ATP_PRibTrfase_CS"/>
</dbReference>
<protein>
    <recommendedName>
        <fullName evidence="7 16">ATP phosphoribosyltransferase</fullName>
        <shortName evidence="16">ATP-PRT</shortName>
        <shortName evidence="16">ATP-PRTase</shortName>
        <ecNumber evidence="6 16">2.4.2.17</ecNumber>
    </recommendedName>
</protein>
<reference evidence="18 19" key="1">
    <citation type="submission" date="2018-10" db="EMBL/GenBank/DDBJ databases">
        <authorList>
            <person name="Zhang X."/>
        </authorList>
    </citation>
    <scope>NUCLEOTIDE SEQUENCE [LARGE SCALE GENOMIC DNA]</scope>
    <source>
        <strain evidence="18 19">SK-G1</strain>
    </source>
</reference>
<dbReference type="CDD" id="cd13595">
    <property type="entry name" value="PBP2_HisGs"/>
    <property type="match status" value="1"/>
</dbReference>
<dbReference type="EC" id="2.4.2.17" evidence="6 16"/>
<keyword evidence="19" id="KW-1185">Reference proteome</keyword>
<dbReference type="KEGG" id="bacg:D2962_09895"/>
<dbReference type="Pfam" id="PF01634">
    <property type="entry name" value="HisG"/>
    <property type="match status" value="1"/>
</dbReference>
<dbReference type="PANTHER" id="PTHR21403:SF8">
    <property type="entry name" value="ATP PHOSPHORIBOSYLTRANSFERASE"/>
    <property type="match status" value="1"/>
</dbReference>
<keyword evidence="12 16" id="KW-0547">Nucleotide-binding</keyword>
<dbReference type="FunFam" id="3.40.190.10:FF:000011">
    <property type="entry name" value="ATP phosphoribosyltransferase"/>
    <property type="match status" value="1"/>
</dbReference>
<dbReference type="PANTHER" id="PTHR21403">
    <property type="entry name" value="ATP PHOSPHORIBOSYLTRANSFERASE ATP-PRTASE"/>
    <property type="match status" value="1"/>
</dbReference>
<dbReference type="HAMAP" id="MF_01018">
    <property type="entry name" value="HisG_Short"/>
    <property type="match status" value="1"/>
</dbReference>
<dbReference type="AlphaFoldDB" id="A0A3G2R695"/>
<sequence>MDYIKYEIWKRRSALEFLTIALSKGRILGETMELFNRIKMHFDNVSEDSRKLVFEFKDYDMRLILSKPTDVPTFVEHGVADLGVAGKDVLLEDRKDVFELLDLKLARCRMVVAVPEDRAPGVPIYRVATKYPHIAESFFLKKAQPVEIIKLNGSVELGPLLGLSDAIVDIVATGHTLRENHLKVEEVICPISARLIANQVSFRLKSGQIQELLGKIKAVV</sequence>
<feature type="domain" description="ATP phosphoribosyltransferase catalytic" evidence="17">
    <location>
        <begin position="67"/>
        <end position="217"/>
    </location>
</feature>
<evidence type="ECO:0000256" key="15">
    <source>
        <dbReference type="ARBA" id="ARBA00024861"/>
    </source>
</evidence>
<keyword evidence="9 16" id="KW-0028">Amino-acid biosynthesis</keyword>
<dbReference type="Gene3D" id="3.40.190.10">
    <property type="entry name" value="Periplasmic binding protein-like II"/>
    <property type="match status" value="2"/>
</dbReference>
<comment type="domain">
    <text evidence="16">Lacks the C-terminal regulatory region which is replaced by HisZ.</text>
</comment>
<evidence type="ECO:0000256" key="8">
    <source>
        <dbReference type="ARBA" id="ARBA00022490"/>
    </source>
</evidence>
<comment type="similarity">
    <text evidence="4 16">Belongs to the ATP phosphoribosyltransferase family. Short subfamily.</text>
</comment>